<evidence type="ECO:0008006" key="3">
    <source>
        <dbReference type="Google" id="ProtNLM"/>
    </source>
</evidence>
<comment type="caution">
    <text evidence="1">The sequence shown here is derived from an EMBL/GenBank/DDBJ whole genome shotgun (WGS) entry which is preliminary data.</text>
</comment>
<sequence length="476" mass="55285">MTRLNVDCLRLIFNELKFNKKFLHTCLLVNREWCHLIVPILWKKYSWDYDHEESEKKLFNTILSYLPSSSRQFLLDNDVKLPSKIFLKPQLFNYISFCKYLEAEIINKIIGMVFDQVDEINTAEYDRKNLLEQEIYKLFISRCKNLKELSWQTFQPLSLFPGASTCFPRLYSLSIDIDCVNSNALYKMSLICKDLNILSIYNYSQDNPGLISLIDAQKNLKNVSISPHIKKESCKELSKALTRKGNTITDLNLESVNIIPPLFLTSLISLKISNSYEYENFGKEIQEFQQYLGNSEFPELQFLDVDELSCFKELAMLIGKTRGNISGVSIYIFDKSAENTGMLIKAIANNCPKIKWLSTYLEPKDFIYVKSLLLNCKNLISVKFDSLNFGVNKNDNIGDELLEILTKFSPKSLIEISISGNWKYSIDAFNRFFESFRGRTLNYFEINNGQDYITEGHKMIVRQYIIEGLIIDSNFI</sequence>
<dbReference type="SUPFAM" id="SSF52047">
    <property type="entry name" value="RNI-like"/>
    <property type="match status" value="1"/>
</dbReference>
<dbReference type="AlphaFoldDB" id="A0A397T3J0"/>
<dbReference type="EMBL" id="QKYT01000115">
    <property type="protein sequence ID" value="RIA92878.1"/>
    <property type="molecule type" value="Genomic_DNA"/>
</dbReference>
<keyword evidence="2" id="KW-1185">Reference proteome</keyword>
<evidence type="ECO:0000313" key="1">
    <source>
        <dbReference type="EMBL" id="RIA92878.1"/>
    </source>
</evidence>
<protein>
    <recommendedName>
        <fullName evidence="3">F-box domain-containing protein</fullName>
    </recommendedName>
</protein>
<evidence type="ECO:0000313" key="2">
    <source>
        <dbReference type="Proteomes" id="UP000265703"/>
    </source>
</evidence>
<dbReference type="OrthoDB" id="2322159at2759"/>
<dbReference type="Proteomes" id="UP000265703">
    <property type="component" value="Unassembled WGS sequence"/>
</dbReference>
<reference evidence="1 2" key="1">
    <citation type="submission" date="2018-06" db="EMBL/GenBank/DDBJ databases">
        <title>Comparative genomics reveals the genomic features of Rhizophagus irregularis, R. cerebriforme, R. diaphanum and Gigaspora rosea, and their symbiotic lifestyle signature.</title>
        <authorList>
            <person name="Morin E."/>
            <person name="San Clemente H."/>
            <person name="Chen E.C.H."/>
            <person name="De La Providencia I."/>
            <person name="Hainaut M."/>
            <person name="Kuo A."/>
            <person name="Kohler A."/>
            <person name="Murat C."/>
            <person name="Tang N."/>
            <person name="Roy S."/>
            <person name="Loubradou J."/>
            <person name="Henrissat B."/>
            <person name="Grigoriev I.V."/>
            <person name="Corradi N."/>
            <person name="Roux C."/>
            <person name="Martin F.M."/>
        </authorList>
    </citation>
    <scope>NUCLEOTIDE SEQUENCE [LARGE SCALE GENOMIC DNA]</scope>
    <source>
        <strain evidence="1 2">DAOM 227022</strain>
    </source>
</reference>
<dbReference type="STRING" id="658196.A0A397T3J0"/>
<dbReference type="Gene3D" id="3.80.10.10">
    <property type="entry name" value="Ribonuclease Inhibitor"/>
    <property type="match status" value="1"/>
</dbReference>
<proteinExistence type="predicted"/>
<gene>
    <name evidence="1" type="ORF">C1645_735984</name>
</gene>
<accession>A0A397T3J0</accession>
<organism evidence="1 2">
    <name type="scientific">Glomus cerebriforme</name>
    <dbReference type="NCBI Taxonomy" id="658196"/>
    <lineage>
        <taxon>Eukaryota</taxon>
        <taxon>Fungi</taxon>
        <taxon>Fungi incertae sedis</taxon>
        <taxon>Mucoromycota</taxon>
        <taxon>Glomeromycotina</taxon>
        <taxon>Glomeromycetes</taxon>
        <taxon>Glomerales</taxon>
        <taxon>Glomeraceae</taxon>
        <taxon>Glomus</taxon>
    </lineage>
</organism>
<name>A0A397T3J0_9GLOM</name>
<dbReference type="InterPro" id="IPR032675">
    <property type="entry name" value="LRR_dom_sf"/>
</dbReference>